<dbReference type="STRING" id="644358.A0A0C4DK20"/>
<dbReference type="EnsemblFungi" id="MAPG_00083T0">
    <property type="protein sequence ID" value="MAPG_00083T0"/>
    <property type="gene ID" value="MAPG_00083"/>
</dbReference>
<dbReference type="InterPro" id="IPR031352">
    <property type="entry name" value="SesA"/>
</dbReference>
<accession>A0A0C4DK20</accession>
<reference evidence="5" key="2">
    <citation type="submission" date="2010-05" db="EMBL/GenBank/DDBJ databases">
        <title>The genome sequence of Magnaporthe poae strain ATCC 64411.</title>
        <authorList>
            <person name="Ma L.-J."/>
            <person name="Dead R."/>
            <person name="Young S."/>
            <person name="Zeng Q."/>
            <person name="Koehrsen M."/>
            <person name="Alvarado L."/>
            <person name="Berlin A."/>
            <person name="Chapman S.B."/>
            <person name="Chen Z."/>
            <person name="Freedman E."/>
            <person name="Gellesch M."/>
            <person name="Goldberg J."/>
            <person name="Griggs A."/>
            <person name="Gujja S."/>
            <person name="Heilman E.R."/>
            <person name="Heiman D."/>
            <person name="Hepburn T."/>
            <person name="Howarth C."/>
            <person name="Jen D."/>
            <person name="Larson L."/>
            <person name="Mehta T."/>
            <person name="Neiman D."/>
            <person name="Pearson M."/>
            <person name="Roberts A."/>
            <person name="Saif S."/>
            <person name="Shea T."/>
            <person name="Shenoy N."/>
            <person name="Sisk P."/>
            <person name="Stolte C."/>
            <person name="Sykes S."/>
            <person name="Walk T."/>
            <person name="White J."/>
            <person name="Yandava C."/>
            <person name="Haas B."/>
            <person name="Nusbaum C."/>
            <person name="Birren B."/>
        </authorList>
    </citation>
    <scope>NUCLEOTIDE SEQUENCE [LARGE SCALE GENOMIC DNA]</scope>
    <source>
        <strain evidence="5">ATCC 64411 / 73-15</strain>
    </source>
</reference>
<feature type="compositionally biased region" description="Gly residues" evidence="1">
    <location>
        <begin position="164"/>
        <end position="180"/>
    </location>
</feature>
<dbReference type="OMA" id="KRCAMAM"/>
<evidence type="ECO:0000313" key="3">
    <source>
        <dbReference type="EMBL" id="KLU80987.1"/>
    </source>
</evidence>
<protein>
    <recommendedName>
        <fullName evidence="2">NACHT-NTPase and P-loop NTPases N-terminal domain-containing protein</fullName>
    </recommendedName>
</protein>
<dbReference type="VEuPathDB" id="FungiDB:MAPG_00083"/>
<reference evidence="4" key="5">
    <citation type="submission" date="2015-06" db="UniProtKB">
        <authorList>
            <consortium name="EnsemblFungi"/>
        </authorList>
    </citation>
    <scope>IDENTIFICATION</scope>
    <source>
        <strain evidence="4">ATCC 64411</strain>
    </source>
</reference>
<gene>
    <name evidence="3" type="ORF">MAPG_00083</name>
</gene>
<name>A0A0C4DK20_MAGP6</name>
<reference evidence="3" key="1">
    <citation type="submission" date="2010-05" db="EMBL/GenBank/DDBJ databases">
        <title>The Genome Sequence of Magnaporthe poae strain ATCC 64411.</title>
        <authorList>
            <consortium name="The Broad Institute Genome Sequencing Platform"/>
            <consortium name="Broad Institute Genome Sequencing Center for Infectious Disease"/>
            <person name="Ma L.-J."/>
            <person name="Dead R."/>
            <person name="Young S."/>
            <person name="Zeng Q."/>
            <person name="Koehrsen M."/>
            <person name="Alvarado L."/>
            <person name="Berlin A."/>
            <person name="Chapman S.B."/>
            <person name="Chen Z."/>
            <person name="Freedman E."/>
            <person name="Gellesch M."/>
            <person name="Goldberg J."/>
            <person name="Griggs A."/>
            <person name="Gujja S."/>
            <person name="Heilman E.R."/>
            <person name="Heiman D."/>
            <person name="Hepburn T."/>
            <person name="Howarth C."/>
            <person name="Jen D."/>
            <person name="Larson L."/>
            <person name="Mehta T."/>
            <person name="Neiman D."/>
            <person name="Pearson M."/>
            <person name="Roberts A."/>
            <person name="Saif S."/>
            <person name="Shea T."/>
            <person name="Shenoy N."/>
            <person name="Sisk P."/>
            <person name="Stolte C."/>
            <person name="Sykes S."/>
            <person name="Walk T."/>
            <person name="White J."/>
            <person name="Yandava C."/>
            <person name="Haas B."/>
            <person name="Nusbaum C."/>
            <person name="Birren B."/>
        </authorList>
    </citation>
    <scope>NUCLEOTIDE SEQUENCE</scope>
    <source>
        <strain evidence="3">ATCC 64411</strain>
    </source>
</reference>
<dbReference type="EMBL" id="ADBL01000017">
    <property type="status" value="NOT_ANNOTATED_CDS"/>
    <property type="molecule type" value="Genomic_DNA"/>
</dbReference>
<reference evidence="3" key="3">
    <citation type="submission" date="2011-03" db="EMBL/GenBank/DDBJ databases">
        <title>Annotation of Magnaporthe poae ATCC 64411.</title>
        <authorList>
            <person name="Ma L.-J."/>
            <person name="Dead R."/>
            <person name="Young S.K."/>
            <person name="Zeng Q."/>
            <person name="Gargeya S."/>
            <person name="Fitzgerald M."/>
            <person name="Haas B."/>
            <person name="Abouelleil A."/>
            <person name="Alvarado L."/>
            <person name="Arachchi H.M."/>
            <person name="Berlin A."/>
            <person name="Brown A."/>
            <person name="Chapman S.B."/>
            <person name="Chen Z."/>
            <person name="Dunbar C."/>
            <person name="Freedman E."/>
            <person name="Gearin G."/>
            <person name="Gellesch M."/>
            <person name="Goldberg J."/>
            <person name="Griggs A."/>
            <person name="Gujja S."/>
            <person name="Heiman D."/>
            <person name="Howarth C."/>
            <person name="Larson L."/>
            <person name="Lui A."/>
            <person name="MacDonald P.J.P."/>
            <person name="Mehta T."/>
            <person name="Montmayeur A."/>
            <person name="Murphy C."/>
            <person name="Neiman D."/>
            <person name="Pearson M."/>
            <person name="Priest M."/>
            <person name="Roberts A."/>
            <person name="Saif S."/>
            <person name="Shea T."/>
            <person name="Shenoy N."/>
            <person name="Sisk P."/>
            <person name="Stolte C."/>
            <person name="Sykes S."/>
            <person name="Yandava C."/>
            <person name="Wortman J."/>
            <person name="Nusbaum C."/>
            <person name="Birren B."/>
        </authorList>
    </citation>
    <scope>NUCLEOTIDE SEQUENCE</scope>
    <source>
        <strain evidence="3">ATCC 64411</strain>
    </source>
</reference>
<evidence type="ECO:0000313" key="5">
    <source>
        <dbReference type="Proteomes" id="UP000011715"/>
    </source>
</evidence>
<sequence>MSGAEVIGLISGIITLIEASRAVYNAASDSKGLPRSFRDVAARLPAVQDTLETAQKGLLDADFSPASPSATSGDSLAKVLASCLDKAASLKKIFEAVIPSANASRAERYRKALLTIPNGGKVEELMVGVMRDLEVLAGNHAVKAATREQVDRLAAAVRQKGEKAGGGGGRSGPASGGGARSAGTVVLRNFGCGSQYIKSGPGDQNIATGGIQINGQSTGPFYFSRAGQQRQGGGW</sequence>
<dbReference type="Proteomes" id="UP000011715">
    <property type="component" value="Unassembled WGS sequence"/>
</dbReference>
<evidence type="ECO:0000313" key="4">
    <source>
        <dbReference type="EnsemblFungi" id="MAPG_00083T0"/>
    </source>
</evidence>
<evidence type="ECO:0000259" key="2">
    <source>
        <dbReference type="Pfam" id="PF17107"/>
    </source>
</evidence>
<organism evidence="4 5">
    <name type="scientific">Magnaporthiopsis poae (strain ATCC 64411 / 73-15)</name>
    <name type="common">Kentucky bluegrass fungus</name>
    <name type="synonym">Magnaporthe poae</name>
    <dbReference type="NCBI Taxonomy" id="644358"/>
    <lineage>
        <taxon>Eukaryota</taxon>
        <taxon>Fungi</taxon>
        <taxon>Dikarya</taxon>
        <taxon>Ascomycota</taxon>
        <taxon>Pezizomycotina</taxon>
        <taxon>Sordariomycetes</taxon>
        <taxon>Sordariomycetidae</taxon>
        <taxon>Magnaporthales</taxon>
        <taxon>Magnaporthaceae</taxon>
        <taxon>Magnaporthiopsis</taxon>
    </lineage>
</organism>
<dbReference type="Pfam" id="PF17107">
    <property type="entry name" value="SesA"/>
    <property type="match status" value="1"/>
</dbReference>
<proteinExistence type="predicted"/>
<reference evidence="4" key="4">
    <citation type="journal article" date="2015" name="G3 (Bethesda)">
        <title>Genome sequences of three phytopathogenic species of the Magnaporthaceae family of fungi.</title>
        <authorList>
            <person name="Okagaki L.H."/>
            <person name="Nunes C.C."/>
            <person name="Sailsbery J."/>
            <person name="Clay B."/>
            <person name="Brown D."/>
            <person name="John T."/>
            <person name="Oh Y."/>
            <person name="Young N."/>
            <person name="Fitzgerald M."/>
            <person name="Haas B.J."/>
            <person name="Zeng Q."/>
            <person name="Young S."/>
            <person name="Adiconis X."/>
            <person name="Fan L."/>
            <person name="Levin J.Z."/>
            <person name="Mitchell T.K."/>
            <person name="Okubara P.A."/>
            <person name="Farman M.L."/>
            <person name="Kohn L.M."/>
            <person name="Birren B."/>
            <person name="Ma L.-J."/>
            <person name="Dean R.A."/>
        </authorList>
    </citation>
    <scope>NUCLEOTIDE SEQUENCE</scope>
    <source>
        <strain evidence="4">ATCC 64411 / 73-15</strain>
    </source>
</reference>
<feature type="domain" description="NACHT-NTPase and P-loop NTPases N-terminal" evidence="2">
    <location>
        <begin position="10"/>
        <end position="136"/>
    </location>
</feature>
<dbReference type="AlphaFoldDB" id="A0A0C4DK20"/>
<keyword evidence="5" id="KW-1185">Reference proteome</keyword>
<feature type="region of interest" description="Disordered" evidence="1">
    <location>
        <begin position="157"/>
        <end position="180"/>
    </location>
</feature>
<dbReference type="EMBL" id="GL876966">
    <property type="protein sequence ID" value="KLU80987.1"/>
    <property type="molecule type" value="Genomic_DNA"/>
</dbReference>
<dbReference type="OrthoDB" id="674604at2759"/>
<evidence type="ECO:0000256" key="1">
    <source>
        <dbReference type="SAM" id="MobiDB-lite"/>
    </source>
</evidence>
<dbReference type="eggNOG" id="ENOG502SUG7">
    <property type="taxonomic scope" value="Eukaryota"/>
</dbReference>